<evidence type="ECO:0000259" key="1">
    <source>
        <dbReference type="SMART" id="SM00256"/>
    </source>
</evidence>
<dbReference type="InterPro" id="IPR001810">
    <property type="entry name" value="F-box_dom"/>
</dbReference>
<feature type="domain" description="F-box" evidence="1">
    <location>
        <begin position="10"/>
        <end position="50"/>
    </location>
</feature>
<sequence length="416" mass="48089">MKKAKTVDSIPIDLFFEIFSRLPTKAVGRCRCVSKLWSSILGRQEFTELFLTKSLTRPRLLFALERYTSGEWFFYSSPHPQNPYEKSTVVAVDFHIKFPRSPTKCSYAYGLFYFPDVWISKNKGEDSVPVICNPITGQYAILPKPISPKLSTKREPISFFGFDPIEKQFKVLLIHTVVNNETVHHILTLGAGKMRWRNIQCPLAHYPAREGICINGVLYYLAQQTNRKSYAIVCFDVRTEKFKLIDAKCFGDQYGIKLINYKGKVCGVRLKYKNGSEWKSGRHIRKLCMWVLEDVEKQEWSQYVYPFPKNGYRNRLFIVGMTTTCEIVLSESLGSKPYNVCYFSPERNTLQCVNFQGVEANLEEFKHFGKLYAFVDHVEDLSVNNAKQLMSSLFDLRNLGFQSINKFDALCPLDDD</sequence>
<dbReference type="Pfam" id="PF08268">
    <property type="entry name" value="FBA_3"/>
    <property type="match status" value="1"/>
</dbReference>
<keyword evidence="3" id="KW-1185">Reference proteome</keyword>
<dbReference type="AlphaFoldDB" id="A0A8T2C5J5"/>
<dbReference type="NCBIfam" id="TIGR01640">
    <property type="entry name" value="F_box_assoc_1"/>
    <property type="match status" value="1"/>
</dbReference>
<organism evidence="2 3">
    <name type="scientific">Arabidopsis thaliana x Arabidopsis arenosa</name>
    <dbReference type="NCBI Taxonomy" id="1240361"/>
    <lineage>
        <taxon>Eukaryota</taxon>
        <taxon>Viridiplantae</taxon>
        <taxon>Streptophyta</taxon>
        <taxon>Embryophyta</taxon>
        <taxon>Tracheophyta</taxon>
        <taxon>Spermatophyta</taxon>
        <taxon>Magnoliopsida</taxon>
        <taxon>eudicotyledons</taxon>
        <taxon>Gunneridae</taxon>
        <taxon>Pentapetalae</taxon>
        <taxon>rosids</taxon>
        <taxon>malvids</taxon>
        <taxon>Brassicales</taxon>
        <taxon>Brassicaceae</taxon>
        <taxon>Camelineae</taxon>
        <taxon>Arabidopsis</taxon>
    </lineage>
</organism>
<proteinExistence type="predicted"/>
<reference evidence="2 3" key="1">
    <citation type="submission" date="2020-12" db="EMBL/GenBank/DDBJ databases">
        <title>Concerted genomic and epigenomic changes stabilize Arabidopsis allopolyploids.</title>
        <authorList>
            <person name="Chen Z."/>
        </authorList>
    </citation>
    <scope>NUCLEOTIDE SEQUENCE [LARGE SCALE GENOMIC DNA]</scope>
    <source>
        <strain evidence="2">Allo738</strain>
        <tissue evidence="2">Leaf</tissue>
    </source>
</reference>
<dbReference type="EMBL" id="JAEFBK010000006">
    <property type="protein sequence ID" value="KAG7593516.1"/>
    <property type="molecule type" value="Genomic_DNA"/>
</dbReference>
<dbReference type="InterPro" id="IPR013187">
    <property type="entry name" value="F-box-assoc_dom_typ3"/>
</dbReference>
<gene>
    <name evidence="2" type="ORF">ISN45_Aa01g023090</name>
</gene>
<dbReference type="InterPro" id="IPR017451">
    <property type="entry name" value="F-box-assoc_interact_dom"/>
</dbReference>
<name>A0A8T2C5J5_9BRAS</name>
<dbReference type="Pfam" id="PF00646">
    <property type="entry name" value="F-box"/>
    <property type="match status" value="1"/>
</dbReference>
<accession>A0A8T2C5J5</accession>
<dbReference type="SMART" id="SM00256">
    <property type="entry name" value="FBOX"/>
    <property type="match status" value="1"/>
</dbReference>
<comment type="caution">
    <text evidence="2">The sequence shown here is derived from an EMBL/GenBank/DDBJ whole genome shotgun (WGS) entry which is preliminary data.</text>
</comment>
<protein>
    <submittedName>
        <fullName evidence="2">F-box domain</fullName>
    </submittedName>
</protein>
<evidence type="ECO:0000313" key="3">
    <source>
        <dbReference type="Proteomes" id="UP000694240"/>
    </source>
</evidence>
<dbReference type="CDD" id="cd22157">
    <property type="entry name" value="F-box_AtFBW1-like"/>
    <property type="match status" value="1"/>
</dbReference>
<evidence type="ECO:0000313" key="2">
    <source>
        <dbReference type="EMBL" id="KAG7593516.1"/>
    </source>
</evidence>
<dbReference type="PANTHER" id="PTHR31111">
    <property type="entry name" value="BNAA05G37150D PROTEIN-RELATED"/>
    <property type="match status" value="1"/>
</dbReference>
<dbReference type="PANTHER" id="PTHR31111:SF130">
    <property type="entry name" value="F-BOX ASSOCIATED UBIQUITINATION EFFECTOR FAMILY PROTEIN"/>
    <property type="match status" value="1"/>
</dbReference>
<dbReference type="Proteomes" id="UP000694240">
    <property type="component" value="Chromosome 6"/>
</dbReference>